<name>A0A7S3SNS0_EMIHU</name>
<keyword evidence="1" id="KW-0175">Coiled coil</keyword>
<proteinExistence type="predicted"/>
<reference evidence="3" key="1">
    <citation type="submission" date="2021-01" db="EMBL/GenBank/DDBJ databases">
        <authorList>
            <person name="Corre E."/>
            <person name="Pelletier E."/>
            <person name="Niang G."/>
            <person name="Scheremetjew M."/>
            <person name="Finn R."/>
            <person name="Kale V."/>
            <person name="Holt S."/>
            <person name="Cochrane G."/>
            <person name="Meng A."/>
            <person name="Brown T."/>
            <person name="Cohen L."/>
        </authorList>
    </citation>
    <scope>NUCLEOTIDE SEQUENCE</scope>
    <source>
        <strain evidence="3">379</strain>
    </source>
</reference>
<accession>A0A7S3SNS0</accession>
<evidence type="ECO:0000313" key="3">
    <source>
        <dbReference type="EMBL" id="CAE0560229.1"/>
    </source>
</evidence>
<dbReference type="AlphaFoldDB" id="A0A7S3SNS0"/>
<feature type="region of interest" description="Disordered" evidence="2">
    <location>
        <begin position="176"/>
        <end position="205"/>
    </location>
</feature>
<evidence type="ECO:0000256" key="2">
    <source>
        <dbReference type="SAM" id="MobiDB-lite"/>
    </source>
</evidence>
<gene>
    <name evidence="3" type="ORF">EHUX00137_LOCUS24059</name>
</gene>
<protein>
    <submittedName>
        <fullName evidence="3">Uncharacterized protein</fullName>
    </submittedName>
</protein>
<dbReference type="EMBL" id="HBIR01031041">
    <property type="protein sequence ID" value="CAE0560229.1"/>
    <property type="molecule type" value="Transcribed_RNA"/>
</dbReference>
<organism evidence="3">
    <name type="scientific">Emiliania huxleyi</name>
    <name type="common">Coccolithophore</name>
    <name type="synonym">Pontosphaera huxleyi</name>
    <dbReference type="NCBI Taxonomy" id="2903"/>
    <lineage>
        <taxon>Eukaryota</taxon>
        <taxon>Haptista</taxon>
        <taxon>Haptophyta</taxon>
        <taxon>Prymnesiophyceae</taxon>
        <taxon>Isochrysidales</taxon>
        <taxon>Noelaerhabdaceae</taxon>
        <taxon>Emiliania</taxon>
    </lineage>
</organism>
<sequence length="237" mass="24112">MPGSGSGALRILGHASGTGAGGAEAAAAAAPLPTLASPPRRHLTRMGRTGGPRRVEAEAAPIALAPLSVALTPPGCSRLTGWAAPPSLGAGLGMHDFEDVAWTEEERRVDERLEEEAAAAAAATTAPLLVAIRAARAQQAAVEAELAVDRHFVARPPPASSSPRPASSPLLSHLALLRSSADRPSRGSPLAAPAPAPSPGGPVECDMATELAAAVSAARREREELEVRLQQAAQMLM</sequence>
<feature type="region of interest" description="Disordered" evidence="2">
    <location>
        <begin position="30"/>
        <end position="52"/>
    </location>
</feature>
<feature type="coiled-coil region" evidence="1">
    <location>
        <begin position="208"/>
        <end position="235"/>
    </location>
</feature>
<evidence type="ECO:0000256" key="1">
    <source>
        <dbReference type="SAM" id="Coils"/>
    </source>
</evidence>